<dbReference type="AlphaFoldDB" id="E9RJG2"/>
<geneLocation type="plasmid" evidence="1">
    <name>pLS32</name>
</geneLocation>
<keyword evidence="1" id="KW-0614">Plasmid</keyword>
<reference evidence="1" key="1">
    <citation type="journal article" date="1997" name="Proc. Natl. Acad. Sci. U.S.A.">
        <title>Experimental surgery to create subgenomes of Bacillus subtilis 168.</title>
        <authorList>
            <person name="Itaya M."/>
            <person name="Tanaka T."/>
        </authorList>
    </citation>
    <scope>NUCLEOTIDE SEQUENCE</scope>
    <source>
        <strain evidence="1">IAM 11631</strain>
        <plasmid evidence="1">pLS32</plasmid>
    </source>
</reference>
<dbReference type="EMBL" id="AB615353">
    <property type="protein sequence ID" value="BAJ77057.1"/>
    <property type="molecule type" value="Genomic_DNA"/>
</dbReference>
<name>E9RJG2_BACNA</name>
<dbReference type="Gene3D" id="3.30.1330.70">
    <property type="entry name" value="Holliday junction resolvase RusA"/>
    <property type="match status" value="1"/>
</dbReference>
<accession>E9RJG2</accession>
<sequence>MKSLRLVSPLPPSVNNYLSYKVSSNGRRKFVQAYPSEETKIYKSFFTDYVKDQMNEQEWEQPEKGKLVFVKIKFFLDRKRKDPNNFLKVPFDVFTEAGVYLDDDVALPVAERVYIDSQNPRLEFEIYEASNIGVFDGPKDLEDFKDKNCALCKKKPDHCTIFKRIIDNRLVQEFNLSNKECLARR</sequence>
<dbReference type="InterPro" id="IPR008822">
    <property type="entry name" value="Endonuclease_RusA-like"/>
</dbReference>
<proteinExistence type="predicted"/>
<gene>
    <name evidence="1" type="primary">rusA</name>
</gene>
<dbReference type="GO" id="GO:0006310">
    <property type="term" value="P:DNA recombination"/>
    <property type="evidence" value="ECO:0007669"/>
    <property type="project" value="InterPro"/>
</dbReference>
<organism evidence="1">
    <name type="scientific">Bacillus subtilis subsp. natto</name>
    <dbReference type="NCBI Taxonomy" id="86029"/>
    <lineage>
        <taxon>Bacteria</taxon>
        <taxon>Bacillati</taxon>
        <taxon>Bacillota</taxon>
        <taxon>Bacilli</taxon>
        <taxon>Bacillales</taxon>
        <taxon>Bacillaceae</taxon>
        <taxon>Bacillus</taxon>
    </lineage>
</organism>
<dbReference type="GO" id="GO:0000287">
    <property type="term" value="F:magnesium ion binding"/>
    <property type="evidence" value="ECO:0007669"/>
    <property type="project" value="InterPro"/>
</dbReference>
<dbReference type="GO" id="GO:0006281">
    <property type="term" value="P:DNA repair"/>
    <property type="evidence" value="ECO:0007669"/>
    <property type="project" value="InterPro"/>
</dbReference>
<dbReference type="InterPro" id="IPR036614">
    <property type="entry name" value="RusA-like_sf"/>
</dbReference>
<dbReference type="SUPFAM" id="SSF103084">
    <property type="entry name" value="Holliday junction resolvase RusA"/>
    <property type="match status" value="1"/>
</dbReference>
<evidence type="ECO:0000313" key="1">
    <source>
        <dbReference type="EMBL" id="BAJ77057.1"/>
    </source>
</evidence>
<reference evidence="1" key="2">
    <citation type="submission" date="2011-02" db="EMBL/GenBank/DDBJ databases">
        <title>Genetic factors for stable replication of pLS32 in Bacillus subtilis.</title>
        <authorList>
            <person name="Itaya M."/>
        </authorList>
    </citation>
    <scope>NUCLEOTIDE SEQUENCE</scope>
    <source>
        <strain evidence="1">IAM 11631</strain>
        <plasmid evidence="1">pLS32</plasmid>
    </source>
</reference>
<dbReference type="Pfam" id="PF05866">
    <property type="entry name" value="RusA"/>
    <property type="match status" value="1"/>
</dbReference>
<dbReference type="RefSeq" id="WP_013603335.1">
    <property type="nucleotide sequence ID" value="NC_015149.1"/>
</dbReference>
<protein>
    <submittedName>
        <fullName evidence="1">RusA family endodeoxyribonuclease</fullName>
    </submittedName>
</protein>